<feature type="domain" description="FAD-binding" evidence="3">
    <location>
        <begin position="4"/>
        <end position="327"/>
    </location>
</feature>
<dbReference type="InterPro" id="IPR036188">
    <property type="entry name" value="FAD/NAD-bd_sf"/>
</dbReference>
<keyword evidence="2 4" id="KW-0503">Monooxygenase</keyword>
<dbReference type="InterPro" id="IPR050493">
    <property type="entry name" value="FAD-dep_Monooxygenase_BioMet"/>
</dbReference>
<proteinExistence type="predicted"/>
<evidence type="ECO:0000313" key="5">
    <source>
        <dbReference type="Proteomes" id="UP000759103"/>
    </source>
</evidence>
<organism evidence="4 5">
    <name type="scientific">Sphingomonas citri</name>
    <dbReference type="NCBI Taxonomy" id="2862499"/>
    <lineage>
        <taxon>Bacteria</taxon>
        <taxon>Pseudomonadati</taxon>
        <taxon>Pseudomonadota</taxon>
        <taxon>Alphaproteobacteria</taxon>
        <taxon>Sphingomonadales</taxon>
        <taxon>Sphingomonadaceae</taxon>
        <taxon>Sphingomonas</taxon>
    </lineage>
</organism>
<comment type="caution">
    <text evidence="4">The sequence shown here is derived from an EMBL/GenBank/DDBJ whole genome shotgun (WGS) entry which is preliminary data.</text>
</comment>
<dbReference type="EMBL" id="JAHXZN010000009">
    <property type="protein sequence ID" value="MBW6532768.1"/>
    <property type="molecule type" value="Genomic_DNA"/>
</dbReference>
<accession>A0ABS7BT29</accession>
<dbReference type="Proteomes" id="UP000759103">
    <property type="component" value="Unassembled WGS sequence"/>
</dbReference>
<keyword evidence="5" id="KW-1185">Reference proteome</keyword>
<dbReference type="PANTHER" id="PTHR13789:SF309">
    <property type="entry name" value="PUTATIVE (AFU_ORTHOLOGUE AFUA_6G14510)-RELATED"/>
    <property type="match status" value="1"/>
</dbReference>
<sequence>MSRKILIIGAGIAGLATARALDLRGMSYDIVEKAPYLPQTGAGMFLPGNAALALRALGLFNEINARAVCNERQTIRTAIGAVLHDMDVAAFWRNVGPCLSMTRTSLIDILASSIATPIRFGCSVASLAVGTGVADVRFSNGTETSYDLVIGADGLCSWTRDQLFDEATPVRHGRTCWRFVTTNSVDLRHWTVSLGKSRALLGVPLEENKLYVYADADDRLLPESQSPASDELRSLFADFRGPVAQSIARLTPDKRISKAPLGEIRAQAWHLQNAVLIGDAAHGCSPSMAQGASMALEDAIVMAECLSRSLDVRHALQTFSERRLNRVLWVQKQSRARDATRALPEFARDALLRLLGDRLYRRS</sequence>
<evidence type="ECO:0000259" key="3">
    <source>
        <dbReference type="Pfam" id="PF01494"/>
    </source>
</evidence>
<dbReference type="RefSeq" id="WP_219750344.1">
    <property type="nucleotide sequence ID" value="NZ_JAHXZN010000009.1"/>
</dbReference>
<dbReference type="Pfam" id="PF01494">
    <property type="entry name" value="FAD_binding_3"/>
    <property type="match status" value="1"/>
</dbReference>
<dbReference type="PRINTS" id="PR00420">
    <property type="entry name" value="RNGMNOXGNASE"/>
</dbReference>
<dbReference type="PANTHER" id="PTHR13789">
    <property type="entry name" value="MONOOXYGENASE"/>
    <property type="match status" value="1"/>
</dbReference>
<name>A0ABS7BT29_9SPHN</name>
<keyword evidence="1" id="KW-0560">Oxidoreductase</keyword>
<dbReference type="GO" id="GO:0004497">
    <property type="term" value="F:monooxygenase activity"/>
    <property type="evidence" value="ECO:0007669"/>
    <property type="project" value="UniProtKB-KW"/>
</dbReference>
<evidence type="ECO:0000256" key="2">
    <source>
        <dbReference type="ARBA" id="ARBA00023033"/>
    </source>
</evidence>
<dbReference type="SUPFAM" id="SSF51905">
    <property type="entry name" value="FAD/NAD(P)-binding domain"/>
    <property type="match status" value="1"/>
</dbReference>
<dbReference type="Gene3D" id="3.50.50.60">
    <property type="entry name" value="FAD/NAD(P)-binding domain"/>
    <property type="match status" value="1"/>
</dbReference>
<dbReference type="InterPro" id="IPR002938">
    <property type="entry name" value="FAD-bd"/>
</dbReference>
<gene>
    <name evidence="4" type="ORF">KZ820_18650</name>
</gene>
<evidence type="ECO:0000313" key="4">
    <source>
        <dbReference type="EMBL" id="MBW6532768.1"/>
    </source>
</evidence>
<reference evidence="4 5" key="1">
    <citation type="submission" date="2021-07" db="EMBL/GenBank/DDBJ databases">
        <title>Sphingomonas sp.</title>
        <authorList>
            <person name="Feng G."/>
            <person name="Li J."/>
            <person name="Pan M."/>
        </authorList>
    </citation>
    <scope>NUCLEOTIDE SEQUENCE [LARGE SCALE GENOMIC DNA]</scope>
    <source>
        <strain evidence="4 5">RRHST34</strain>
    </source>
</reference>
<protein>
    <submittedName>
        <fullName evidence="4">FAD-dependent monooxygenase</fullName>
    </submittedName>
</protein>
<evidence type="ECO:0000256" key="1">
    <source>
        <dbReference type="ARBA" id="ARBA00023002"/>
    </source>
</evidence>